<evidence type="ECO:0000259" key="2">
    <source>
        <dbReference type="Pfam" id="PF07593"/>
    </source>
</evidence>
<protein>
    <submittedName>
        <fullName evidence="3">VCBS repeat-containing protein</fullName>
    </submittedName>
</protein>
<reference evidence="3 4" key="1">
    <citation type="submission" date="2024-01" db="EMBL/GenBank/DDBJ databases">
        <title>Maribacter spp. originated from different algae showed divergent polysaccharides utilization ability.</title>
        <authorList>
            <person name="Wang H."/>
            <person name="Wu Y."/>
        </authorList>
    </citation>
    <scope>NUCLEOTIDE SEQUENCE [LARGE SCALE GENOMIC DNA]</scope>
    <source>
        <strain evidence="3 4">KPT27_14</strain>
    </source>
</reference>
<dbReference type="RefSeq" id="WP_272637903.1">
    <property type="nucleotide sequence ID" value="NZ_JAZDDF010000011.1"/>
</dbReference>
<dbReference type="Pfam" id="PF13517">
    <property type="entry name" value="FG-GAP_3"/>
    <property type="match status" value="5"/>
</dbReference>
<evidence type="ECO:0000313" key="4">
    <source>
        <dbReference type="Proteomes" id="UP001343698"/>
    </source>
</evidence>
<name>A0ABU7IM57_9FLAO</name>
<dbReference type="PROSITE" id="PS51257">
    <property type="entry name" value="PROKAR_LIPOPROTEIN"/>
    <property type="match status" value="1"/>
</dbReference>
<dbReference type="InterPro" id="IPR011519">
    <property type="entry name" value="UnbV_ASPIC"/>
</dbReference>
<dbReference type="PANTHER" id="PTHR16026:SF0">
    <property type="entry name" value="CARTILAGE ACIDIC PROTEIN 1"/>
    <property type="match status" value="1"/>
</dbReference>
<comment type="caution">
    <text evidence="3">The sequence shown here is derived from an EMBL/GenBank/DDBJ whole genome shotgun (WGS) entry which is preliminary data.</text>
</comment>
<dbReference type="InterPro" id="IPR028994">
    <property type="entry name" value="Integrin_alpha_N"/>
</dbReference>
<sequence length="1105" mass="123938">MKKIICITVLIALAFTSCQEEKEKLFTQIPAKSSGVDFNNRIIETDSFNILTSEYIFNGGGVAIGDFNNDDRPDIFFSGNQVSNKLYLNEGDFKFKDISAEAQIEGIDKWSTGIALVDINNDKYLDIYVCAAMLDSDKEKANMLFVNQGPNANGVPTFKEMAKEYGIADSSNSMGATFFDYDKDGDLDLYVLNNVDIHVLPSNYREKITDGSALSTDHLYRNNGDGTFTDVSLEAGITLEGYGLGLAIADINYDNWPDIYVSNDYLTNDLLYINNQDGTFTNRISEFVKHQSKFSMGNDISDFNNDGYLDIITLDMLGETNQRLKTTIASNNYTNYVLNERYNYEYQYSRNMLQKGNGNGVPFSEIGLMSGVSKTDWSWSPLFADMNNDGHKDLLITNGFPRDITDLDFGDFNFNVSRYLKPGQILDSIPTIKIPNYVYVNNGKDTFEDKGEEWGLNIPSFSNGAAFADLDNDGDLDYVVNNINDPAFIFRNNLGAENNYVRINLKNSDTYGIGAKVVVRFDDGTFQYHENYLYRGYMSSLDGIVHFGLGDKAKINSLEILWPNGNYQKLEGVQPNQTLVLKQSEASPIDVKSLEFPFNPKKDQKLFTEVSKEYGMDYEHKELDVIDFNIQRILPHKLTQNGPCLASGDLNGDGLEDFIVGSSARYSPVLFLQESNGQFLQRELFKEEEDKKYEEEGIALFDLDNDGDLDIYFVSGSNEFTPDDSYYLDRILVNDGKGNFSLALDKLPEIKKSGSVVAANDFNKDGFIDLFVGGRTPFAKYPIPESSYLLKNENGTLVDVTDSMCPELRDIGMVTDATWADVDSDGINDLIVIGEFMPITVFKNNGEKLTKMEGTGMDDLYGFWESIVAHDFDKDGDLDFIVGNLGANNFYQPSPERPTKLVSKDFDNNGTVDPVMFSYLKYSFDNPEYRSFPLKFWGDLNGQSPLFRSKYNTYKSFANADINTLFTEEEMDGALTLTGNFDRSIYVENLGNGTFNYKELPWETQMAPINSIAVTDYNNDGNDDVLLVGNDYGNEVFIGKYDASNGFLLEGDGKGNFSVVDIQKSGFVAQGDTKDITIVNNANESNPFIVVSQNRGPLRVFLKNE</sequence>
<dbReference type="Proteomes" id="UP001343698">
    <property type="component" value="Unassembled WGS sequence"/>
</dbReference>
<proteinExistence type="predicted"/>
<organism evidence="3 4">
    <name type="scientific">Maribacter flavus</name>
    <dbReference type="NCBI Taxonomy" id="1658664"/>
    <lineage>
        <taxon>Bacteria</taxon>
        <taxon>Pseudomonadati</taxon>
        <taxon>Bacteroidota</taxon>
        <taxon>Flavobacteriia</taxon>
        <taxon>Flavobacteriales</taxon>
        <taxon>Flavobacteriaceae</taxon>
        <taxon>Maribacter</taxon>
    </lineage>
</organism>
<accession>A0ABU7IM57</accession>
<dbReference type="InterPro" id="IPR027039">
    <property type="entry name" value="Crtac1"/>
</dbReference>
<dbReference type="PANTHER" id="PTHR16026">
    <property type="entry name" value="CARTILAGE ACIDIC PROTEIN 1"/>
    <property type="match status" value="1"/>
</dbReference>
<evidence type="ECO:0000313" key="3">
    <source>
        <dbReference type="EMBL" id="MEE1974047.1"/>
    </source>
</evidence>
<gene>
    <name evidence="3" type="ORF">V1H85_16430</name>
</gene>
<keyword evidence="1" id="KW-0732">Signal</keyword>
<dbReference type="InterPro" id="IPR013517">
    <property type="entry name" value="FG-GAP"/>
</dbReference>
<keyword evidence="4" id="KW-1185">Reference proteome</keyword>
<dbReference type="Pfam" id="PF07593">
    <property type="entry name" value="UnbV_ASPIC"/>
    <property type="match status" value="1"/>
</dbReference>
<dbReference type="Gene3D" id="2.130.10.130">
    <property type="entry name" value="Integrin alpha, N-terminal"/>
    <property type="match status" value="3"/>
</dbReference>
<dbReference type="EMBL" id="JAZDDF010000011">
    <property type="protein sequence ID" value="MEE1974047.1"/>
    <property type="molecule type" value="Genomic_DNA"/>
</dbReference>
<feature type="domain" description="ASPIC/UnbV" evidence="2">
    <location>
        <begin position="512"/>
        <end position="579"/>
    </location>
</feature>
<evidence type="ECO:0000256" key="1">
    <source>
        <dbReference type="ARBA" id="ARBA00022729"/>
    </source>
</evidence>
<dbReference type="SUPFAM" id="SSF69318">
    <property type="entry name" value="Integrin alpha N-terminal domain"/>
    <property type="match status" value="3"/>
</dbReference>